<accession>A0A1B9HX03</accession>
<feature type="region of interest" description="Disordered" evidence="1">
    <location>
        <begin position="55"/>
        <end position="78"/>
    </location>
</feature>
<reference evidence="4" key="3">
    <citation type="submission" date="2016-07" db="EMBL/GenBank/DDBJ databases">
        <title>Evolution of pathogenesis and genome organization in the Tremellales.</title>
        <authorList>
            <person name="Cuomo C."/>
            <person name="Litvintseva A."/>
            <person name="Heitman J."/>
            <person name="Chen Y."/>
            <person name="Sun S."/>
            <person name="Springer D."/>
            <person name="Dromer F."/>
            <person name="Young S."/>
            <person name="Zeng Q."/>
            <person name="Chapman S."/>
            <person name="Gujja S."/>
            <person name="Saif S."/>
            <person name="Birren B."/>
        </authorList>
    </citation>
    <scope>NUCLEOTIDE SEQUENCE</scope>
    <source>
        <strain evidence="4">CBS 10737</strain>
    </source>
</reference>
<keyword evidence="2" id="KW-0472">Membrane</keyword>
<proteinExistence type="predicted"/>
<evidence type="ECO:0000256" key="1">
    <source>
        <dbReference type="SAM" id="MobiDB-lite"/>
    </source>
</evidence>
<dbReference type="PANTHER" id="PTHR12203">
    <property type="entry name" value="KDEL LYS-ASP-GLU-LEU CONTAINING - RELATED"/>
    <property type="match status" value="1"/>
</dbReference>
<dbReference type="SMART" id="SM00672">
    <property type="entry name" value="CAP10"/>
    <property type="match status" value="1"/>
</dbReference>
<dbReference type="KEGG" id="kpin:30174032"/>
<feature type="compositionally biased region" description="Polar residues" evidence="1">
    <location>
        <begin position="129"/>
        <end position="140"/>
    </location>
</feature>
<name>A0A1B9HX03_9TREE</name>
<feature type="region of interest" description="Disordered" evidence="1">
    <location>
        <begin position="129"/>
        <end position="153"/>
    </location>
</feature>
<feature type="domain" description="Glycosyl transferase CAP10" evidence="3">
    <location>
        <begin position="382"/>
        <end position="684"/>
    </location>
</feature>
<reference evidence="5" key="4">
    <citation type="submission" date="2024-02" db="EMBL/GenBank/DDBJ databases">
        <title>Comparative genomics of Cryptococcus and Kwoniella reveals pathogenesis evolution and contrasting modes of karyotype evolution via chromosome fusion or intercentromeric recombination.</title>
        <authorList>
            <person name="Coelho M.A."/>
            <person name="David-Palma M."/>
            <person name="Shea T."/>
            <person name="Bowers K."/>
            <person name="McGinley-Smith S."/>
            <person name="Mohammad A.W."/>
            <person name="Gnirke A."/>
            <person name="Yurkov A.M."/>
            <person name="Nowrousian M."/>
            <person name="Sun S."/>
            <person name="Cuomo C.A."/>
            <person name="Heitman J."/>
        </authorList>
    </citation>
    <scope>NUCLEOTIDE SEQUENCE</scope>
    <source>
        <strain evidence="5">CBS 10737</strain>
    </source>
</reference>
<feature type="transmembrane region" description="Helical" evidence="2">
    <location>
        <begin position="99"/>
        <end position="117"/>
    </location>
</feature>
<evidence type="ECO:0000256" key="2">
    <source>
        <dbReference type="SAM" id="Phobius"/>
    </source>
</evidence>
<dbReference type="InterPro" id="IPR006598">
    <property type="entry name" value="CAP10"/>
</dbReference>
<dbReference type="AlphaFoldDB" id="A0A1B9HX03"/>
<evidence type="ECO:0000313" key="4">
    <source>
        <dbReference type="EMBL" id="OCF47804.1"/>
    </source>
</evidence>
<dbReference type="RefSeq" id="XP_019009023.1">
    <property type="nucleotide sequence ID" value="XM_019157383.1"/>
</dbReference>
<reference evidence="5" key="2">
    <citation type="submission" date="2013-07" db="EMBL/GenBank/DDBJ databases">
        <authorList>
            <consortium name="The Broad Institute Genome Sequencing Platform"/>
            <person name="Cuomo C."/>
            <person name="Litvintseva A."/>
            <person name="Chen Y."/>
            <person name="Heitman J."/>
            <person name="Sun S."/>
            <person name="Springer D."/>
            <person name="Dromer F."/>
            <person name="Young S.K."/>
            <person name="Zeng Q."/>
            <person name="Gargeya S."/>
            <person name="Fitzgerald M."/>
            <person name="Abouelleil A."/>
            <person name="Alvarado L."/>
            <person name="Berlin A.M."/>
            <person name="Chapman S.B."/>
            <person name="Dewar J."/>
            <person name="Goldberg J."/>
            <person name="Griggs A."/>
            <person name="Gujja S."/>
            <person name="Hansen M."/>
            <person name="Howarth C."/>
            <person name="Imamovic A."/>
            <person name="Larimer J."/>
            <person name="McCowan C."/>
            <person name="Murphy C."/>
            <person name="Pearson M."/>
            <person name="Priest M."/>
            <person name="Roberts A."/>
            <person name="Saif S."/>
            <person name="Shea T."/>
            <person name="Sykes S."/>
            <person name="Wortman J."/>
            <person name="Nusbaum C."/>
            <person name="Birren B."/>
        </authorList>
    </citation>
    <scope>NUCLEOTIDE SEQUENCE</scope>
    <source>
        <strain evidence="5">CBS 10737</strain>
    </source>
</reference>
<dbReference type="EMBL" id="KI894014">
    <property type="protein sequence ID" value="OCF47804.1"/>
    <property type="molecule type" value="Genomic_DNA"/>
</dbReference>
<keyword evidence="6" id="KW-1185">Reference proteome</keyword>
<gene>
    <name evidence="4" type="ORF">I206_05663</name>
    <name evidence="5" type="ORF">I206_107337</name>
</gene>
<dbReference type="PANTHER" id="PTHR12203:SF118">
    <property type="entry name" value="BETA-1,2-XYLOSYLTRANSFERASE 1"/>
    <property type="match status" value="1"/>
</dbReference>
<dbReference type="InterPro" id="IPR051091">
    <property type="entry name" value="O-Glucosyltr/Glycosyltrsf_90"/>
</dbReference>
<organism evidence="4">
    <name type="scientific">Kwoniella pini CBS 10737</name>
    <dbReference type="NCBI Taxonomy" id="1296096"/>
    <lineage>
        <taxon>Eukaryota</taxon>
        <taxon>Fungi</taxon>
        <taxon>Dikarya</taxon>
        <taxon>Basidiomycota</taxon>
        <taxon>Agaricomycotina</taxon>
        <taxon>Tremellomycetes</taxon>
        <taxon>Tremellales</taxon>
        <taxon>Cryptococcaceae</taxon>
        <taxon>Kwoniella</taxon>
    </lineage>
</organism>
<reference evidence="4" key="1">
    <citation type="submission" date="2013-07" db="EMBL/GenBank/DDBJ databases">
        <title>The Genome Sequence of Cryptococcus pinus CBS10737.</title>
        <authorList>
            <consortium name="The Broad Institute Genome Sequencing Platform"/>
            <person name="Cuomo C."/>
            <person name="Litvintseva A."/>
            <person name="Chen Y."/>
            <person name="Heitman J."/>
            <person name="Sun S."/>
            <person name="Springer D."/>
            <person name="Dromer F."/>
            <person name="Young S.K."/>
            <person name="Zeng Q."/>
            <person name="Gargeya S."/>
            <person name="Fitzgerald M."/>
            <person name="Abouelleil A."/>
            <person name="Alvarado L."/>
            <person name="Berlin A.M."/>
            <person name="Chapman S.B."/>
            <person name="Dewar J."/>
            <person name="Goldberg J."/>
            <person name="Griggs A."/>
            <person name="Gujja S."/>
            <person name="Hansen M."/>
            <person name="Howarth C."/>
            <person name="Imamovic A."/>
            <person name="Larimer J."/>
            <person name="McCowan C."/>
            <person name="Murphy C."/>
            <person name="Pearson M."/>
            <person name="Priest M."/>
            <person name="Roberts A."/>
            <person name="Saif S."/>
            <person name="Shea T."/>
            <person name="Sykes S."/>
            <person name="Wortman J."/>
            <person name="Nusbaum C."/>
            <person name="Birren B."/>
        </authorList>
    </citation>
    <scope>NUCLEOTIDE SEQUENCE [LARGE SCALE GENOMIC DNA]</scope>
    <source>
        <strain evidence="4">CBS 10737</strain>
    </source>
</reference>
<evidence type="ECO:0000313" key="5">
    <source>
        <dbReference type="EMBL" id="WWC73370.1"/>
    </source>
</evidence>
<evidence type="ECO:0000313" key="6">
    <source>
        <dbReference type="Proteomes" id="UP000094020"/>
    </source>
</evidence>
<dbReference type="GeneID" id="30174032"/>
<protein>
    <recommendedName>
        <fullName evidence="3">Glycosyl transferase CAP10 domain-containing protein</fullName>
    </recommendedName>
</protein>
<dbReference type="Proteomes" id="UP000094020">
    <property type="component" value="Chromosome 11"/>
</dbReference>
<keyword evidence="2" id="KW-1133">Transmembrane helix</keyword>
<keyword evidence="2" id="KW-0812">Transmembrane</keyword>
<sequence>MFGGRRQSLTALLEEAAPPRNLPLLSADEKHRLQLEKYHRDPVKAAAAVRLNERLRSPNTPSQQRFDDFEDDSGKLKRSRGGPAYQLLQLRILRSWRRILSILGVAGTFVLILQILAAPVDPITDWNQWPQEPRTEPSTRVNRKLSQKLRARDGATSLGDHKSTYGILDVNPDSSVHPIRLLVEEGQKQWDEKVAKQSKTLKEAVDEYKRRYRQNPPKGFDKWWSYVVEHNVPLPDEYDQIYRDLAPFYSVSPGKLNKRLEEASKSLRTFTLKIAGGRVTTQHAYDSKKVESGEQRPQHQVDLIEPIAHHLPDMTIVISVSDTPQSLLSWQHRSELVNRDKQEGFIDDDVDPDAVNGLPWACPISSSLFNAARRSKISQRSGLAHVDKKSFVWDLREYMNICNHPELMEQHGLLIGKNPPMGSPIPVISLSKTALHADILGIPTEQWVEPGPVPVWEDRKNDKVLWRGSNTAMHYDTTVAFGDSQRLRLVNLTNHGAPDSLVTLSPGPNRKSLKETASTVSRSALNEEQMDITFTGRPLQCDKTDGTCEKIARDYPFSNKRITHDEALQFKYVIDVDGNAWSARFNRLLTSGSLIMKATIMPEWYSDRIQPWVHFVPLKMDFTDLYDVVAFFRPSESNPNAEDKMASKIASAGREWASTHWRKEDMTAYMFRLYLEWARLFAANRNSMDFVYSADME</sequence>
<evidence type="ECO:0000259" key="3">
    <source>
        <dbReference type="SMART" id="SM00672"/>
    </source>
</evidence>
<dbReference type="Pfam" id="PF05686">
    <property type="entry name" value="Glyco_transf_90"/>
    <property type="match status" value="1"/>
</dbReference>
<dbReference type="EMBL" id="CP144529">
    <property type="protein sequence ID" value="WWC73370.1"/>
    <property type="molecule type" value="Genomic_DNA"/>
</dbReference>
<dbReference type="OrthoDB" id="541052at2759"/>